<dbReference type="Pfam" id="PF12776">
    <property type="entry name" value="Myb_DNA-bind_3"/>
    <property type="match status" value="1"/>
</dbReference>
<proteinExistence type="predicted"/>
<name>A0A833X579_JUGRE</name>
<gene>
    <name evidence="2" type="ORF">F2P56_019490</name>
</gene>
<sequence length="211" mass="23937">MGSKLLNDEQVKGKIKRLKKMQRMFTALMGQTGMGWDPYTKAVIGSDEHWANAIRVKSDWKYFRNAGCPLYAELCTIFGASVATGTPSRVHDFSNPIGISRCLGEQKGQANPYQEDLCRYLEEVKNTSVARRKCYEGRAKASASKRSKGSMDSDGAFDPFVRCVTLLQEIEPKLPDDNWFRAYAVLCDSPALRRGFLHMDGEYRRLWAMRC</sequence>
<evidence type="ECO:0000313" key="3">
    <source>
        <dbReference type="Proteomes" id="UP000619265"/>
    </source>
</evidence>
<organism evidence="2 3">
    <name type="scientific">Juglans regia</name>
    <name type="common">English walnut</name>
    <dbReference type="NCBI Taxonomy" id="51240"/>
    <lineage>
        <taxon>Eukaryota</taxon>
        <taxon>Viridiplantae</taxon>
        <taxon>Streptophyta</taxon>
        <taxon>Embryophyta</taxon>
        <taxon>Tracheophyta</taxon>
        <taxon>Spermatophyta</taxon>
        <taxon>Magnoliopsida</taxon>
        <taxon>eudicotyledons</taxon>
        <taxon>Gunneridae</taxon>
        <taxon>Pentapetalae</taxon>
        <taxon>rosids</taxon>
        <taxon>fabids</taxon>
        <taxon>Fagales</taxon>
        <taxon>Juglandaceae</taxon>
        <taxon>Juglans</taxon>
    </lineage>
</organism>
<dbReference type="Proteomes" id="UP000619265">
    <property type="component" value="Unassembled WGS sequence"/>
</dbReference>
<evidence type="ECO:0000259" key="1">
    <source>
        <dbReference type="Pfam" id="PF12776"/>
    </source>
</evidence>
<dbReference type="Gramene" id="Jr09_00010_p1">
    <property type="protein sequence ID" value="cds.Jr09_00010_p1"/>
    <property type="gene ID" value="Jr09_00010"/>
</dbReference>
<accession>A0A833X579</accession>
<reference evidence="2" key="1">
    <citation type="submission" date="2015-10" db="EMBL/GenBank/DDBJ databases">
        <authorList>
            <person name="Martinez-Garcia P.J."/>
            <person name="Crepeau M.W."/>
            <person name="Puiu D."/>
            <person name="Gonzalez-Ibeas D."/>
            <person name="Whalen J."/>
            <person name="Stevens K."/>
            <person name="Paul R."/>
            <person name="Butterfield T."/>
            <person name="Britton M."/>
            <person name="Reagan R."/>
            <person name="Chakraborty S."/>
            <person name="Walawage S.L."/>
            <person name="Vasquez-Gross H.A."/>
            <person name="Cardeno C."/>
            <person name="Famula R."/>
            <person name="Pratt K."/>
            <person name="Kuruganti S."/>
            <person name="Aradhya M.K."/>
            <person name="Leslie C.A."/>
            <person name="Dandekar A.M."/>
            <person name="Salzberg S.L."/>
            <person name="Wegrzyn J.L."/>
            <person name="Langley C.H."/>
            <person name="Neale D.B."/>
        </authorList>
    </citation>
    <scope>NUCLEOTIDE SEQUENCE</scope>
    <source>
        <tissue evidence="2">Leaves</tissue>
    </source>
</reference>
<dbReference type="PANTHER" id="PTHR47584">
    <property type="match status" value="1"/>
</dbReference>
<dbReference type="InterPro" id="IPR045026">
    <property type="entry name" value="LIMYB"/>
</dbReference>
<dbReference type="PANTHER" id="PTHR47584:SF14">
    <property type="entry name" value="L10-INTERACTING MYB DOMAIN-CONTAINING PROTEIN-LIKE"/>
    <property type="match status" value="1"/>
</dbReference>
<reference evidence="2" key="2">
    <citation type="submission" date="2020-03" db="EMBL/GenBank/DDBJ databases">
        <title>Walnut 2.0.</title>
        <authorList>
            <person name="Marrano A."/>
            <person name="Britton M."/>
            <person name="Zimin A.V."/>
            <person name="Zaini P.A."/>
            <person name="Workman R."/>
            <person name="Puiu D."/>
            <person name="Bianco L."/>
            <person name="Allen B.J."/>
            <person name="Troggio M."/>
            <person name="Leslie C.A."/>
            <person name="Timp W."/>
            <person name="Dendekar A."/>
            <person name="Salzberg S.L."/>
            <person name="Neale D.B."/>
        </authorList>
    </citation>
    <scope>NUCLEOTIDE SEQUENCE</scope>
    <source>
        <tissue evidence="2">Leaves</tissue>
    </source>
</reference>
<feature type="domain" description="Myb/SANT-like" evidence="1">
    <location>
        <begin position="7"/>
        <end position="52"/>
    </location>
</feature>
<dbReference type="InterPro" id="IPR024752">
    <property type="entry name" value="Myb/SANT-like_dom"/>
</dbReference>
<protein>
    <recommendedName>
        <fullName evidence="1">Myb/SANT-like domain-containing protein</fullName>
    </recommendedName>
</protein>
<dbReference type="EMBL" id="LIHL02000009">
    <property type="protein sequence ID" value="KAF5459551.1"/>
    <property type="molecule type" value="Genomic_DNA"/>
</dbReference>
<evidence type="ECO:0000313" key="2">
    <source>
        <dbReference type="EMBL" id="KAF5459551.1"/>
    </source>
</evidence>
<dbReference type="AlphaFoldDB" id="A0A833X579"/>
<comment type="caution">
    <text evidence="2">The sequence shown here is derived from an EMBL/GenBank/DDBJ whole genome shotgun (WGS) entry which is preliminary data.</text>
</comment>